<feature type="region of interest" description="Disordered" evidence="6">
    <location>
        <begin position="1715"/>
        <end position="1791"/>
    </location>
</feature>
<dbReference type="CDD" id="cd00030">
    <property type="entry name" value="C2"/>
    <property type="match status" value="2"/>
</dbReference>
<sequence length="1983" mass="221544">MADVVTPRVRLVVIGATGVGAAQAATDSATFDPYCQAQCGDVVLRTAAKVKTTSPQWMQHFTFGVKKPLGAAVNLTVFGMSERGRDVLLGSAALEIATLTPETETTHKLTLVDATGARCGELVVEATYEPKYMTPRQTDTAAASTESAKKLPAPVSPKSSVGLAKPAAAEKEEAAVERSDGRCVSATEADEVVAQQPARPPNFYVVTILEATGLLACDGTGAEATSDPYVLVACTKNVSQQTRTQQQTLHPSWRQRFYFSITPEKKQFLELTVKDSDLLTSSFMGRCVVDLGELTKRSVGAKQTFWLALEQQSDAKSTDVGSDLSLKRKLNSGRGKICLAIEAKHLDQDISSFEQGEIDNVSEVPDDSELRGSGSTTNGALDNDEDSCANHVQDTDDKTEGGEDDDEIKAKQAEVESKRKQQEEGRQKMLAELSKVQFQSGDYQIRVRVIEVRDLQPMDANGLCDPVVSVECLGQRKHTMVKQKQLSCVFDEYLYFDFRNLDKETIQQGSIQISVFDADGPGSSANRPAVARAFDDLVGFFSVDIPYVYFQPDHELKRKWVALVGSGTTNSDSIQGYVLLSLVVLGPGDKMKLYDAAEDRDPDERSVKTKADISSMVLVPPRVTQTLSFLVITIYRAEELPDMDYSMMMHGGIDGYIRAYFAGQDVLETKKVTVKGSENLQLTYNQELWFPVLLPTMSDNIFLSVWDWDMTATDQLLANVLPPFSFKQVQRYPDLFKNVWANLYGPPVGYDANSVSSQSMLNHPGDASMYRGRILLSLRTENGLHSVNDDAHVRTVLNTDVRPIMKRYTLRAALFYGTEIPVFTSNTNWNRNARMSLKISVGRHSVESSRVHNLSGICHFNQYLDIVDVELPASLDQIPDVFVHLVRQTMSESRCICFARFKAQDLFGQGSDALTTIAPPQWVVLNEDKVLNELKDHDFNGNILMNLRLEDAIEIRRNEEEVAQRWRQYASTTVQYMKYVLFVHVFQGKCLPATDVDGLLDPYVKVVCVGSEGRVSTRMSTRDPCFYETAVLDIELPKDEKFLPKVSLQIYDWDRYDANDYVGGLKLSLGEFPQMSSSDYSKTRFSGEYSAPRPKWFPISYEKPGDTQGELLLSFDLIKKDTPGTVVEPPKSIRPPAEDAFVEIMSLGCRGLQPTGFTPINTPFAKFEVGEITKTNQPKFTNPSSKPSSRNPNFLQRVVIPVKMPIDALFAPRLNITVYDQLFGGFYKPVIGVCSVDLSKKMPSSNGQPNPLYIDEGSKSARRKNPYVDYGDDLSTFPGTVTSEAPCTQSSGIPAEVLTSGEPRKQGTAAEVIPPSSFAVFDDDEDELPHYMHQRDVVNGELEDTLDSPFETFALFRGSMATHRGFDSSYRSSMNYRSVGKFKGTVRILKTCDEPPLFDLDQFLNPRPYLIRVYVLDALNLIPKDVNNRCDPYLRVSLGDGRRHEQVFSDRSNHQSETLTPKFHKMYEFKTDLPGASELKLEVLDYDFFAIPAFPTGLSKALGTAVESTVYGDDFVGATLIDLEDRWFDEKWQNLGGRVDCSERRKPLEVRSLFAPSSTLPQGSLRLWVDILSGAEMKVAKPLDISLPPSQMFEVRVVIYKAKNVTAGDFTDLSDLFVKCWLQNRDDKSQITDTHWRAKHGRASFNWRMKFDIELPLDPEREADRGCLHFQMWDRDVVYDDCLADSVVDLTPFLKTAFKTRQPVNVFAKPKPVRFRGSDMMPYEKPSRGSGYAATEDATSAPRLRAARSDEVVLSISDGDERNTDNEPLLSENHASDDDNETDEEDDASMENAKSLVKSFLHRLGMGDDPEDASWLTITTRDSRTGDRLRAGELLVSLEILPKHLAVVRSAGLGRSEPNNFPFLPEPVDRLHLSAMWNPCYVLEALMGPKYYRAFASFLLGSVFVMLILFAGPLINVLLILFELVPQPFGIILFFLVLSLLMTILVYLVSRCRRALVRVSYENDSSAPTRVTSKKCKTRRVLH</sequence>
<dbReference type="Gene3D" id="2.60.40.150">
    <property type="entry name" value="C2 domain"/>
    <property type="match status" value="7"/>
</dbReference>
<feature type="compositionally biased region" description="Polar residues" evidence="6">
    <location>
        <begin position="1279"/>
        <end position="1292"/>
    </location>
</feature>
<feature type="transmembrane region" description="Helical" evidence="7">
    <location>
        <begin position="1895"/>
        <end position="1922"/>
    </location>
</feature>
<proteinExistence type="predicted"/>
<dbReference type="Proteomes" id="UP001162060">
    <property type="component" value="Unassembled WGS sequence"/>
</dbReference>
<feature type="transmembrane region" description="Helical" evidence="7">
    <location>
        <begin position="1928"/>
        <end position="1949"/>
    </location>
</feature>
<accession>A0AAV1T9L8</accession>
<comment type="caution">
    <text evidence="9">The sequence shown here is derived from an EMBL/GenBank/DDBJ whole genome shotgun (WGS) entry which is preliminary data.</text>
</comment>
<evidence type="ECO:0000256" key="1">
    <source>
        <dbReference type="ARBA" id="ARBA00004167"/>
    </source>
</evidence>
<dbReference type="CDD" id="cd04011">
    <property type="entry name" value="C2B_Ferlin"/>
    <property type="match status" value="1"/>
</dbReference>
<evidence type="ECO:0000313" key="9">
    <source>
        <dbReference type="EMBL" id="CAK7906562.1"/>
    </source>
</evidence>
<feature type="domain" description="C2" evidence="8">
    <location>
        <begin position="1392"/>
        <end position="1537"/>
    </location>
</feature>
<evidence type="ECO:0000256" key="5">
    <source>
        <dbReference type="ARBA" id="ARBA00023136"/>
    </source>
</evidence>
<dbReference type="InterPro" id="IPR035892">
    <property type="entry name" value="C2_domain_sf"/>
</dbReference>
<dbReference type="GO" id="GO:0007009">
    <property type="term" value="P:plasma membrane organization"/>
    <property type="evidence" value="ECO:0007669"/>
    <property type="project" value="TreeGrafter"/>
</dbReference>
<evidence type="ECO:0000313" key="10">
    <source>
        <dbReference type="Proteomes" id="UP001162060"/>
    </source>
</evidence>
<feature type="region of interest" description="Disordered" evidence="6">
    <location>
        <begin position="136"/>
        <end position="167"/>
    </location>
</feature>
<feature type="domain" description="C2" evidence="8">
    <location>
        <begin position="1"/>
        <end position="109"/>
    </location>
</feature>
<feature type="region of interest" description="Disordered" evidence="6">
    <location>
        <begin position="362"/>
        <end position="407"/>
    </location>
</feature>
<gene>
    <name evidence="9" type="ORF">PM001_LOCUS3357</name>
</gene>
<evidence type="ECO:0000256" key="6">
    <source>
        <dbReference type="SAM" id="MobiDB-lite"/>
    </source>
</evidence>
<organism evidence="9 10">
    <name type="scientific">Peronospora matthiolae</name>
    <dbReference type="NCBI Taxonomy" id="2874970"/>
    <lineage>
        <taxon>Eukaryota</taxon>
        <taxon>Sar</taxon>
        <taxon>Stramenopiles</taxon>
        <taxon>Oomycota</taxon>
        <taxon>Peronosporomycetes</taxon>
        <taxon>Peronosporales</taxon>
        <taxon>Peronosporaceae</taxon>
        <taxon>Peronospora</taxon>
    </lineage>
</organism>
<comment type="subcellular location">
    <subcellularLocation>
        <location evidence="1">Membrane</location>
        <topology evidence="1">Single-pass membrane protein</topology>
    </subcellularLocation>
</comment>
<dbReference type="EMBL" id="CAKLBY020000031">
    <property type="protein sequence ID" value="CAK7906562.1"/>
    <property type="molecule type" value="Genomic_DNA"/>
</dbReference>
<feature type="region of interest" description="Disordered" evidence="6">
    <location>
        <begin position="1279"/>
        <end position="1308"/>
    </location>
</feature>
<keyword evidence="4 7" id="KW-1133">Transmembrane helix</keyword>
<feature type="domain" description="C2" evidence="8">
    <location>
        <begin position="1122"/>
        <end position="1252"/>
    </location>
</feature>
<evidence type="ECO:0000256" key="2">
    <source>
        <dbReference type="ARBA" id="ARBA00022692"/>
    </source>
</evidence>
<feature type="compositionally biased region" description="Polar residues" evidence="6">
    <location>
        <begin position="136"/>
        <end position="146"/>
    </location>
</feature>
<evidence type="ECO:0000256" key="3">
    <source>
        <dbReference type="ARBA" id="ARBA00022737"/>
    </source>
</evidence>
<dbReference type="PANTHER" id="PTHR12546:SF33">
    <property type="entry name" value="SPERM VESICLE FUSION PROTEIN FER-1"/>
    <property type="match status" value="1"/>
</dbReference>
<keyword evidence="3" id="KW-0677">Repeat</keyword>
<evidence type="ECO:0000256" key="7">
    <source>
        <dbReference type="SAM" id="Phobius"/>
    </source>
</evidence>
<dbReference type="InterPro" id="IPR037724">
    <property type="entry name" value="C2E_Ferlin"/>
</dbReference>
<keyword evidence="2 7" id="KW-0812">Transmembrane</keyword>
<dbReference type="GO" id="GO:0016020">
    <property type="term" value="C:membrane"/>
    <property type="evidence" value="ECO:0007669"/>
    <property type="project" value="UniProtKB-SubCell"/>
</dbReference>
<evidence type="ECO:0000259" key="8">
    <source>
        <dbReference type="PROSITE" id="PS50004"/>
    </source>
</evidence>
<feature type="domain" description="C2" evidence="8">
    <location>
        <begin position="423"/>
        <end position="561"/>
    </location>
</feature>
<dbReference type="SUPFAM" id="SSF49562">
    <property type="entry name" value="C2 domain (Calcium/lipid-binding domain, CaLB)"/>
    <property type="match status" value="8"/>
</dbReference>
<feature type="domain" description="C2" evidence="8">
    <location>
        <begin position="185"/>
        <end position="307"/>
    </location>
</feature>
<dbReference type="PANTHER" id="PTHR12546">
    <property type="entry name" value="FER-1-LIKE"/>
    <property type="match status" value="1"/>
</dbReference>
<dbReference type="SMART" id="SM00239">
    <property type="entry name" value="C2"/>
    <property type="match status" value="8"/>
</dbReference>
<dbReference type="InterPro" id="IPR012968">
    <property type="entry name" value="FerIin_dom"/>
</dbReference>
<dbReference type="InterPro" id="IPR000008">
    <property type="entry name" value="C2_dom"/>
</dbReference>
<feature type="domain" description="C2" evidence="8">
    <location>
        <begin position="956"/>
        <end position="1082"/>
    </location>
</feature>
<dbReference type="CDD" id="cd04037">
    <property type="entry name" value="C2E_Ferlin"/>
    <property type="match status" value="1"/>
</dbReference>
<evidence type="ECO:0000256" key="4">
    <source>
        <dbReference type="ARBA" id="ARBA00022989"/>
    </source>
</evidence>
<protein>
    <recommendedName>
        <fullName evidence="8">C2 domain-containing protein</fullName>
    </recommendedName>
</protein>
<keyword evidence="5 7" id="KW-0472">Membrane</keyword>
<feature type="domain" description="C2" evidence="8">
    <location>
        <begin position="609"/>
        <end position="736"/>
    </location>
</feature>
<dbReference type="PROSITE" id="PS50004">
    <property type="entry name" value="C2"/>
    <property type="match status" value="8"/>
</dbReference>
<reference evidence="9" key="1">
    <citation type="submission" date="2024-01" db="EMBL/GenBank/DDBJ databases">
        <authorList>
            <person name="Webb A."/>
        </authorList>
    </citation>
    <scope>NUCLEOTIDE SEQUENCE</scope>
    <source>
        <strain evidence="9">Pm1</strain>
    </source>
</reference>
<dbReference type="InterPro" id="IPR037720">
    <property type="entry name" value="C2B_Ferlin"/>
</dbReference>
<dbReference type="InterPro" id="IPR037721">
    <property type="entry name" value="Ferlin"/>
</dbReference>
<feature type="domain" description="C2" evidence="8">
    <location>
        <begin position="1579"/>
        <end position="1704"/>
    </location>
</feature>
<dbReference type="Pfam" id="PF00168">
    <property type="entry name" value="C2"/>
    <property type="match status" value="8"/>
</dbReference>
<dbReference type="SMART" id="SM01202">
    <property type="entry name" value="FerI"/>
    <property type="match status" value="1"/>
</dbReference>
<feature type="compositionally biased region" description="Acidic residues" evidence="6">
    <location>
        <begin position="1778"/>
        <end position="1789"/>
    </location>
</feature>
<name>A0AAV1T9L8_9STRA</name>